<organism evidence="7 8">
    <name type="scientific">Bifidobacterium psychraerophilum</name>
    <dbReference type="NCBI Taxonomy" id="218140"/>
    <lineage>
        <taxon>Bacteria</taxon>
        <taxon>Bacillati</taxon>
        <taxon>Actinomycetota</taxon>
        <taxon>Actinomycetes</taxon>
        <taxon>Bifidobacteriales</taxon>
        <taxon>Bifidobacteriaceae</taxon>
        <taxon>Bifidobacterium</taxon>
    </lineage>
</organism>
<dbReference type="InterPro" id="IPR036271">
    <property type="entry name" value="Tet_transcr_reg_TetR-rel_C_sf"/>
</dbReference>
<dbReference type="InterPro" id="IPR039538">
    <property type="entry name" value="BetI_C"/>
</dbReference>
<reference evidence="7 8" key="1">
    <citation type="submission" date="2014-03" db="EMBL/GenBank/DDBJ databases">
        <title>Genomics of Bifidobacteria.</title>
        <authorList>
            <person name="Ventura M."/>
            <person name="Milani C."/>
            <person name="Lugli G.A."/>
        </authorList>
    </citation>
    <scope>NUCLEOTIDE SEQUENCE [LARGE SCALE GENOMIC DNA]</scope>
    <source>
        <strain evidence="7 8">LMG 21775</strain>
    </source>
</reference>
<keyword evidence="1" id="KW-0678">Repressor</keyword>
<dbReference type="eggNOG" id="COG1309">
    <property type="taxonomic scope" value="Bacteria"/>
</dbReference>
<accession>A0A087CFQ6</accession>
<protein>
    <submittedName>
        <fullName evidence="7">Transcriptional regulator</fullName>
    </submittedName>
</protein>
<evidence type="ECO:0000313" key="7">
    <source>
        <dbReference type="EMBL" id="KFI82106.1"/>
    </source>
</evidence>
<evidence type="ECO:0000256" key="5">
    <source>
        <dbReference type="PROSITE-ProRule" id="PRU00335"/>
    </source>
</evidence>
<keyword evidence="8" id="KW-1185">Reference proteome</keyword>
<evidence type="ECO:0000256" key="4">
    <source>
        <dbReference type="ARBA" id="ARBA00023163"/>
    </source>
</evidence>
<evidence type="ECO:0000259" key="6">
    <source>
        <dbReference type="PROSITE" id="PS50977"/>
    </source>
</evidence>
<dbReference type="InterPro" id="IPR001647">
    <property type="entry name" value="HTH_TetR"/>
</dbReference>
<keyword evidence="3 5" id="KW-0238">DNA-binding</keyword>
<sequence>MLTSMSKIVNHSARRLEIADACLAVVSRAGLSGATTREIAKEAGVSHGIIAHYFNSKNDILRAALQRSYQQLAERIDANLNGLSGTAALQQAIHDALPIDEEGRIGEQIELAFWAYGLGNAELAEERWRSYTEWRRALEILIRGAQAQEHLEGPDPTLVAETIICTLDGLGAQVALYPDRITPERMFAIMDATLAGFGFVTATDI</sequence>
<evidence type="ECO:0000313" key="8">
    <source>
        <dbReference type="Proteomes" id="UP000029050"/>
    </source>
</evidence>
<feature type="domain" description="HTH tetR-type" evidence="6">
    <location>
        <begin position="12"/>
        <end position="72"/>
    </location>
</feature>
<evidence type="ECO:0000256" key="3">
    <source>
        <dbReference type="ARBA" id="ARBA00023125"/>
    </source>
</evidence>
<dbReference type="SUPFAM" id="SSF46689">
    <property type="entry name" value="Homeodomain-like"/>
    <property type="match status" value="1"/>
</dbReference>
<gene>
    <name evidence="7" type="ORF">BPSY_0954</name>
</gene>
<dbReference type="AlphaFoldDB" id="A0A087CFQ6"/>
<keyword evidence="2" id="KW-0805">Transcription regulation</keyword>
<dbReference type="InterPro" id="IPR009057">
    <property type="entry name" value="Homeodomain-like_sf"/>
</dbReference>
<evidence type="ECO:0000256" key="1">
    <source>
        <dbReference type="ARBA" id="ARBA00022491"/>
    </source>
</evidence>
<name>A0A087CFQ6_9BIFI</name>
<dbReference type="PANTHER" id="PTHR47506:SF6">
    <property type="entry name" value="HTH-TYPE TRANSCRIPTIONAL REPRESSOR NEMR"/>
    <property type="match status" value="1"/>
</dbReference>
<dbReference type="SUPFAM" id="SSF48498">
    <property type="entry name" value="Tetracyclin repressor-like, C-terminal domain"/>
    <property type="match status" value="1"/>
</dbReference>
<dbReference type="PANTHER" id="PTHR47506">
    <property type="entry name" value="TRANSCRIPTIONAL REGULATORY PROTEIN"/>
    <property type="match status" value="1"/>
</dbReference>
<dbReference type="PROSITE" id="PS50977">
    <property type="entry name" value="HTH_TETR_2"/>
    <property type="match status" value="1"/>
</dbReference>
<dbReference type="STRING" id="218140.BPSY_0954"/>
<dbReference type="Proteomes" id="UP000029050">
    <property type="component" value="Unassembled WGS sequence"/>
</dbReference>
<feature type="DNA-binding region" description="H-T-H motif" evidence="5">
    <location>
        <begin position="35"/>
        <end position="54"/>
    </location>
</feature>
<dbReference type="EMBL" id="JGZI01000009">
    <property type="protein sequence ID" value="KFI82106.1"/>
    <property type="molecule type" value="Genomic_DNA"/>
</dbReference>
<proteinExistence type="predicted"/>
<dbReference type="GO" id="GO:0003677">
    <property type="term" value="F:DNA binding"/>
    <property type="evidence" value="ECO:0007669"/>
    <property type="project" value="UniProtKB-UniRule"/>
</dbReference>
<dbReference type="Pfam" id="PF13977">
    <property type="entry name" value="TetR_C_6"/>
    <property type="match status" value="1"/>
</dbReference>
<dbReference type="Pfam" id="PF00440">
    <property type="entry name" value="TetR_N"/>
    <property type="match status" value="1"/>
</dbReference>
<dbReference type="PRINTS" id="PR00455">
    <property type="entry name" value="HTHTETR"/>
</dbReference>
<comment type="caution">
    <text evidence="7">The sequence shown here is derived from an EMBL/GenBank/DDBJ whole genome shotgun (WGS) entry which is preliminary data.</text>
</comment>
<dbReference type="Gene3D" id="1.10.357.10">
    <property type="entry name" value="Tetracycline Repressor, domain 2"/>
    <property type="match status" value="1"/>
</dbReference>
<keyword evidence="4" id="KW-0804">Transcription</keyword>
<evidence type="ECO:0000256" key="2">
    <source>
        <dbReference type="ARBA" id="ARBA00023015"/>
    </source>
</evidence>